<evidence type="ECO:0000313" key="3">
    <source>
        <dbReference type="EMBL" id="GHC57347.1"/>
    </source>
</evidence>
<evidence type="ECO:0000259" key="2">
    <source>
        <dbReference type="PROSITE" id="PS51154"/>
    </source>
</evidence>
<feature type="domain" description="Macro" evidence="2">
    <location>
        <begin position="1"/>
        <end position="164"/>
    </location>
</feature>
<dbReference type="CDD" id="cd02901">
    <property type="entry name" value="Macro_Poa1p-like"/>
    <property type="match status" value="1"/>
</dbReference>
<proteinExistence type="predicted"/>
<evidence type="ECO:0000256" key="1">
    <source>
        <dbReference type="ARBA" id="ARBA00035885"/>
    </source>
</evidence>
<protein>
    <submittedName>
        <fullName evidence="3">Appr-1-p processing protein</fullName>
    </submittedName>
</protein>
<dbReference type="Proteomes" id="UP000646244">
    <property type="component" value="Unassembled WGS sequence"/>
</dbReference>
<gene>
    <name evidence="3" type="ORF">GCM10010507_37470</name>
</gene>
<dbReference type="PANTHER" id="PTHR12521">
    <property type="entry name" value="PROTEIN C6ORF130"/>
    <property type="match status" value="1"/>
</dbReference>
<dbReference type="InterPro" id="IPR043472">
    <property type="entry name" value="Macro_dom-like"/>
</dbReference>
<dbReference type="InterPro" id="IPR050892">
    <property type="entry name" value="ADP-ribose_metab_enzymes"/>
</dbReference>
<dbReference type="InterPro" id="IPR002589">
    <property type="entry name" value="Macro_dom"/>
</dbReference>
<organism evidence="3 4">
    <name type="scientific">Streptomyces cinnamoneus</name>
    <name type="common">Streptoverticillium cinnamoneum</name>
    <dbReference type="NCBI Taxonomy" id="53446"/>
    <lineage>
        <taxon>Bacteria</taxon>
        <taxon>Bacillati</taxon>
        <taxon>Actinomycetota</taxon>
        <taxon>Actinomycetes</taxon>
        <taxon>Kitasatosporales</taxon>
        <taxon>Streptomycetaceae</taxon>
        <taxon>Streptomyces</taxon>
        <taxon>Streptomyces cinnamoneus group</taxon>
    </lineage>
</organism>
<evidence type="ECO:0000313" key="4">
    <source>
        <dbReference type="Proteomes" id="UP000646244"/>
    </source>
</evidence>
<name>A0A918TSI9_STRCJ</name>
<dbReference type="GO" id="GO:0140291">
    <property type="term" value="P:peptidyl-glutamate ADP-deribosylation"/>
    <property type="evidence" value="ECO:0007669"/>
    <property type="project" value="TreeGrafter"/>
</dbReference>
<dbReference type="SMART" id="SM00506">
    <property type="entry name" value="A1pp"/>
    <property type="match status" value="1"/>
</dbReference>
<accession>A0A918TSI9</accession>
<dbReference type="Gene3D" id="3.40.220.10">
    <property type="entry name" value="Leucine Aminopeptidase, subunit E, domain 1"/>
    <property type="match status" value="1"/>
</dbReference>
<dbReference type="SUPFAM" id="SSF52949">
    <property type="entry name" value="Macro domain-like"/>
    <property type="match status" value="1"/>
</dbReference>
<sequence length="164" mass="17462">MRYVTGDATAPVGSGPRVIAHVCNDTGGWGRGFVTALSQRWRAPEAAYRAWYRERDRPGSDFGLGAVQMVEVGDGLWVANMIGQHGIARPGRKDVPLRYDAVDAALRALARHCIRLGASVHAPRIGCGLAGGSWDRIDPLLQTHLIGQGVPVTVYDIPAAAPAA</sequence>
<comment type="caution">
    <text evidence="3">The sequence shown here is derived from an EMBL/GenBank/DDBJ whole genome shotgun (WGS) entry which is preliminary data.</text>
</comment>
<reference evidence="3" key="1">
    <citation type="journal article" date="2014" name="Int. J. Syst. Evol. Microbiol.">
        <title>Complete genome sequence of Corynebacterium casei LMG S-19264T (=DSM 44701T), isolated from a smear-ripened cheese.</title>
        <authorList>
            <consortium name="US DOE Joint Genome Institute (JGI-PGF)"/>
            <person name="Walter F."/>
            <person name="Albersmeier A."/>
            <person name="Kalinowski J."/>
            <person name="Ruckert C."/>
        </authorList>
    </citation>
    <scope>NUCLEOTIDE SEQUENCE</scope>
    <source>
        <strain evidence="3">JCM 4633</strain>
    </source>
</reference>
<dbReference type="PROSITE" id="PS51154">
    <property type="entry name" value="MACRO"/>
    <property type="match status" value="1"/>
</dbReference>
<comment type="catalytic activity">
    <reaction evidence="1">
        <text>an N-(ADP-alpha-D-ribosyl)-thymidine in DNA + H2O = a thymidine in DNA + ADP-D-ribose</text>
        <dbReference type="Rhea" id="RHEA:71655"/>
        <dbReference type="Rhea" id="RHEA-COMP:13556"/>
        <dbReference type="Rhea" id="RHEA-COMP:18051"/>
        <dbReference type="ChEBI" id="CHEBI:15377"/>
        <dbReference type="ChEBI" id="CHEBI:57967"/>
        <dbReference type="ChEBI" id="CHEBI:137386"/>
        <dbReference type="ChEBI" id="CHEBI:191199"/>
    </reaction>
    <physiologicalReaction direction="left-to-right" evidence="1">
        <dbReference type="Rhea" id="RHEA:71656"/>
    </physiologicalReaction>
</comment>
<dbReference type="EMBL" id="BMVB01000012">
    <property type="protein sequence ID" value="GHC57347.1"/>
    <property type="molecule type" value="Genomic_DNA"/>
</dbReference>
<dbReference type="AlphaFoldDB" id="A0A918TSI9"/>
<dbReference type="PANTHER" id="PTHR12521:SF0">
    <property type="entry name" value="ADP-RIBOSE GLYCOHYDROLASE OARD1"/>
    <property type="match status" value="1"/>
</dbReference>
<reference evidence="3" key="2">
    <citation type="submission" date="2020-09" db="EMBL/GenBank/DDBJ databases">
        <authorList>
            <person name="Sun Q."/>
            <person name="Ohkuma M."/>
        </authorList>
    </citation>
    <scope>NUCLEOTIDE SEQUENCE</scope>
    <source>
        <strain evidence="3">JCM 4633</strain>
    </source>
</reference>